<proteinExistence type="predicted"/>
<keyword evidence="2" id="KW-1185">Reference proteome</keyword>
<comment type="caution">
    <text evidence="1">The sequence shown here is derived from an EMBL/GenBank/DDBJ whole genome shotgun (WGS) entry which is preliminary data.</text>
</comment>
<reference evidence="1" key="1">
    <citation type="submission" date="2023-04" db="EMBL/GenBank/DDBJ databases">
        <title>A chromosome-level genome assembly of the parasitoid wasp Eretmocerus hayati.</title>
        <authorList>
            <person name="Zhong Y."/>
            <person name="Liu S."/>
            <person name="Liu Y."/>
        </authorList>
    </citation>
    <scope>NUCLEOTIDE SEQUENCE</scope>
    <source>
        <strain evidence="1">ZJU_SS_LIU_2023</strain>
    </source>
</reference>
<dbReference type="EMBL" id="CM056742">
    <property type="protein sequence ID" value="KAJ8681222.1"/>
    <property type="molecule type" value="Genomic_DNA"/>
</dbReference>
<gene>
    <name evidence="1" type="ORF">QAD02_017009</name>
</gene>
<name>A0ACC2PFK0_9HYME</name>
<organism evidence="1 2">
    <name type="scientific">Eretmocerus hayati</name>
    <dbReference type="NCBI Taxonomy" id="131215"/>
    <lineage>
        <taxon>Eukaryota</taxon>
        <taxon>Metazoa</taxon>
        <taxon>Ecdysozoa</taxon>
        <taxon>Arthropoda</taxon>
        <taxon>Hexapoda</taxon>
        <taxon>Insecta</taxon>
        <taxon>Pterygota</taxon>
        <taxon>Neoptera</taxon>
        <taxon>Endopterygota</taxon>
        <taxon>Hymenoptera</taxon>
        <taxon>Apocrita</taxon>
        <taxon>Proctotrupomorpha</taxon>
        <taxon>Chalcidoidea</taxon>
        <taxon>Aphelinidae</taxon>
        <taxon>Aphelininae</taxon>
        <taxon>Eretmocerus</taxon>
    </lineage>
</organism>
<sequence length="541" mass="61978">MDIDSRGVKRGQCFADGCDCTLFERSQQKSIQTCNYCACPPTKHRRIEHEAGISLKSSGEYFVNNTAGKITTVKKQDSFQFVEEWLTKCASQPHQLSENMSELPLGSALDEGSILNEDVKISTNFVPPTRSSTEFDPGKNIATENHEVHPRSSQNELDHERSAGTLQSALEVENPPAERIEKALQVKNEWETIREQAIRNVWPKVWPMAVQMAQRDQKADSVTKNLILRVVKNRLVENNFVDHVDFDIAARCIVQDFSFYSSRINPDHKHVTALLKKCHTNSKSYYKVKSLKKTKNSSASSDTIQGKCEKNITILMEQELAKENPSIPKLKKYLDECRATRVVELKNTKLSTRMHLQKYPALKRSDMVTYEFEKIFGTLWIELKENWTNALSKMKTHFCLESAIDDVDSLTIQTLNRICQKLCKKRKDHPRCIMEIHDESTLLQGVQPRAGDPPHLIGIGDLNKKDVSFRFYVEREPMFSGGVVDALISMYCCYWLFNLNYDVRFQLPFMFVESVLFKEKSVSKIDMKTSIVNLLTDLGII</sequence>
<evidence type="ECO:0000313" key="1">
    <source>
        <dbReference type="EMBL" id="KAJ8681222.1"/>
    </source>
</evidence>
<evidence type="ECO:0000313" key="2">
    <source>
        <dbReference type="Proteomes" id="UP001239111"/>
    </source>
</evidence>
<dbReference type="Proteomes" id="UP001239111">
    <property type="component" value="Chromosome 2"/>
</dbReference>
<accession>A0ACC2PFK0</accession>
<protein>
    <submittedName>
        <fullName evidence="1">Uncharacterized protein</fullName>
    </submittedName>
</protein>